<dbReference type="Proteomes" id="UP000887580">
    <property type="component" value="Unplaced"/>
</dbReference>
<reference evidence="2" key="1">
    <citation type="submission" date="2022-11" db="UniProtKB">
        <authorList>
            <consortium name="WormBaseParasite"/>
        </authorList>
    </citation>
    <scope>IDENTIFICATION</scope>
</reference>
<name>A0AC35EWN4_9BILA</name>
<organism evidence="1 2">
    <name type="scientific">Panagrolaimus sp. PS1159</name>
    <dbReference type="NCBI Taxonomy" id="55785"/>
    <lineage>
        <taxon>Eukaryota</taxon>
        <taxon>Metazoa</taxon>
        <taxon>Ecdysozoa</taxon>
        <taxon>Nematoda</taxon>
        <taxon>Chromadorea</taxon>
        <taxon>Rhabditida</taxon>
        <taxon>Tylenchina</taxon>
        <taxon>Panagrolaimomorpha</taxon>
        <taxon>Panagrolaimoidea</taxon>
        <taxon>Panagrolaimidae</taxon>
        <taxon>Panagrolaimus</taxon>
    </lineage>
</organism>
<evidence type="ECO:0000313" key="1">
    <source>
        <dbReference type="Proteomes" id="UP000887580"/>
    </source>
</evidence>
<dbReference type="WBParaSite" id="PS1159_v2.g11445.t1">
    <property type="protein sequence ID" value="PS1159_v2.g11445.t1"/>
    <property type="gene ID" value="PS1159_v2.g11445"/>
</dbReference>
<sequence length="157" mass="16906">GSDVVLPENLLSHEQGINFNLSNLLEECKTPNSVGTPSPPSLHQSPGRPLHAPVPTTLSYVPFSPPAGPVKMNAQVFSETSAFTPVKQLTSAKSSDPNIAAQNGNSTSTPKNGATVPQFQFTELTVPLAWQNFHIDTEHLVAEFKKHMEECLTSTMV</sequence>
<accession>A0AC35EWN4</accession>
<evidence type="ECO:0000313" key="2">
    <source>
        <dbReference type="WBParaSite" id="PS1159_v2.g11445.t1"/>
    </source>
</evidence>
<proteinExistence type="predicted"/>
<protein>
    <submittedName>
        <fullName evidence="2">WW domain containing adaptor with coiled-coil</fullName>
    </submittedName>
</protein>